<keyword evidence="6" id="KW-0378">Hydrolase</keyword>
<evidence type="ECO:0000256" key="2">
    <source>
        <dbReference type="ARBA" id="ARBA00011322"/>
    </source>
</evidence>
<feature type="coiled-coil region" evidence="4">
    <location>
        <begin position="898"/>
        <end position="925"/>
    </location>
</feature>
<evidence type="ECO:0000313" key="7">
    <source>
        <dbReference type="Proteomes" id="UP000294813"/>
    </source>
</evidence>
<evidence type="ECO:0000256" key="1">
    <source>
        <dbReference type="ARBA" id="ARBA00006930"/>
    </source>
</evidence>
<proteinExistence type="inferred from homology"/>
<feature type="coiled-coil region" evidence="4">
    <location>
        <begin position="413"/>
        <end position="447"/>
    </location>
</feature>
<keyword evidence="7" id="KW-1185">Reference proteome</keyword>
<dbReference type="GO" id="GO:0016887">
    <property type="term" value="F:ATP hydrolysis activity"/>
    <property type="evidence" value="ECO:0007669"/>
    <property type="project" value="InterPro"/>
</dbReference>
<keyword evidence="6" id="KW-0540">Nuclease</keyword>
<comment type="similarity">
    <text evidence="1">Belongs to the SMC family. SbcC subfamily.</text>
</comment>
<dbReference type="GO" id="GO:0006302">
    <property type="term" value="P:double-strand break repair"/>
    <property type="evidence" value="ECO:0007669"/>
    <property type="project" value="InterPro"/>
</dbReference>
<dbReference type="EMBL" id="SLXT01000016">
    <property type="protein sequence ID" value="TCP63710.1"/>
    <property type="molecule type" value="Genomic_DNA"/>
</dbReference>
<organism evidence="6 7">
    <name type="scientific">Heliophilum fasciatum</name>
    <dbReference type="NCBI Taxonomy" id="35700"/>
    <lineage>
        <taxon>Bacteria</taxon>
        <taxon>Bacillati</taxon>
        <taxon>Bacillota</taxon>
        <taxon>Clostridia</taxon>
        <taxon>Eubacteriales</taxon>
        <taxon>Heliobacteriaceae</taxon>
        <taxon>Heliophilum</taxon>
    </lineage>
</organism>
<evidence type="ECO:0000256" key="3">
    <source>
        <dbReference type="ARBA" id="ARBA00013368"/>
    </source>
</evidence>
<dbReference type="SUPFAM" id="SSF52540">
    <property type="entry name" value="P-loop containing nucleoside triphosphate hydrolases"/>
    <property type="match status" value="2"/>
</dbReference>
<comment type="subunit">
    <text evidence="2">Heterodimer of SbcC and SbcD.</text>
</comment>
<dbReference type="PANTHER" id="PTHR32114:SF2">
    <property type="entry name" value="ABC TRANSPORTER ABCH.3"/>
    <property type="match status" value="1"/>
</dbReference>
<evidence type="ECO:0000259" key="5">
    <source>
        <dbReference type="Pfam" id="PF13476"/>
    </source>
</evidence>
<reference evidence="6 7" key="1">
    <citation type="submission" date="2019-03" db="EMBL/GenBank/DDBJ databases">
        <title>Genomic Encyclopedia of Type Strains, Phase IV (KMG-IV): sequencing the most valuable type-strain genomes for metagenomic binning, comparative biology and taxonomic classification.</title>
        <authorList>
            <person name="Goeker M."/>
        </authorList>
    </citation>
    <scope>NUCLEOTIDE SEQUENCE [LARGE SCALE GENOMIC DNA]</scope>
    <source>
        <strain evidence="6 7">DSM 11170</strain>
    </source>
</reference>
<feature type="coiled-coil region" evidence="4">
    <location>
        <begin position="709"/>
        <end position="743"/>
    </location>
</feature>
<sequence>MKPIKLTIAGLNSFRKRQEIDFDRLTDAGVFGIFGHTGSGKSTILDAITLALYGKVIRASNGTRGILNHGENSLEVTLQFTLGLGNDRSTYRVDRRYSRGDKDAVKNTVSRLVAIDRTGQERILEEGANAVTRAIENLLGIHCDDFTRAVVLPQGKFAEFLSLSGKDRRAMLQRLFNLEQYGRHLSERLSRRSSLVTEERLNVEGELAGLGDASPEAINRAQAALEAAQAEEQRSKKKLDKLQKAVEEAREVCKLQNQLAVKTEQVEAHQSQAERFRQVQTQVERADEAEKVLPLIVRAERTTEVAAQLAVAKEKAEQQAVAAEATLKAVQARWETAQQLRVTEEPRLIAQQVQLQEAQEVEQQLEGLSADWSQAKTQLAQKQAAAQAAEQDRQRWLVQKENLHKLNRDDEAAVEANQVTADYRRQVDDAKQKGEELRRQARLWEQANKEALLRQQAVAQARSNWEAKGQQAAMLQAEWLQAMALEEQVAGQPPVSEDVLNRLALRLEEVRGLLNPLQERETRRGDLLVWRQKLGEARSQAQAQIASLEKERAELERAVKGQREALLDLALQNKRALAAHLAADLHPGAPCPVCGSLDHPHPALADVKVIDIDESEEKAQREQALALSEEKLAKVQKAEENWKQQFRADEARLELLDKDLAETVAAIIELRQQANERWPGKHPLGLPLDPAIPTAEQLQQQIALGDRGIGEKREQLAKWQQEREQAGQQLRLLQEKLTTAKAEHQSGYQLVEAAEREWQQSQEVHTQARAELTTAEEAFRQVLALWGEDGQDLLTGGIQKVRERAAAIHRQDQRCETLRRQMQGRVAELAACEEALTQAQAQERTASGEVLQWISLEKGKALQVAALQAKVHQMTGGRKASVLLQTINEQLTKIQHDEKNAHIDVQQAREQREKASEERERQGTLWQVAQGEQATVQEELTAALRQTGFTAVQEVRASLVDNDEKAKLQGWMTEYLDQGKRLQAEWAQLQEQLGGRTLSPEAWERQEALWQEQQQALETATSQRGACEQAYQVITGKQERWQQLKKRQEALAEEGHRLNQLKALLRGDCLVDFLAQEQVEFVAQQASEQLKQMTRNRYALEILDGGFVIRDDANGGVKRPVASLSGGETFQASLALALALSAQIQLQGKYPLEFFFLDEGFGTLDADTLDVVMGTLEQLQTGRRAIGVISHVQELQQRLIRRLMVTHSEVAGSGSQVRIEIG</sequence>
<dbReference type="Pfam" id="PF13558">
    <property type="entry name" value="SbcC_Walker_B"/>
    <property type="match status" value="1"/>
</dbReference>
<dbReference type="RefSeq" id="WP_131919547.1">
    <property type="nucleotide sequence ID" value="NZ_JAOQNU010000015.1"/>
</dbReference>
<comment type="caution">
    <text evidence="6">The sequence shown here is derived from an EMBL/GenBank/DDBJ whole genome shotgun (WGS) entry which is preliminary data.</text>
</comment>
<feature type="domain" description="Rad50/SbcC-type AAA" evidence="5">
    <location>
        <begin position="5"/>
        <end position="260"/>
    </location>
</feature>
<dbReference type="PANTHER" id="PTHR32114">
    <property type="entry name" value="ABC TRANSPORTER ABCH.3"/>
    <property type="match status" value="1"/>
</dbReference>
<feature type="coiled-coil region" evidence="4">
    <location>
        <begin position="299"/>
        <end position="378"/>
    </location>
</feature>
<gene>
    <name evidence="6" type="ORF">EDD73_11654</name>
</gene>
<keyword evidence="6" id="KW-0269">Exonuclease</keyword>
<dbReference type="GO" id="GO:0004527">
    <property type="term" value="F:exonuclease activity"/>
    <property type="evidence" value="ECO:0007669"/>
    <property type="project" value="UniProtKB-KW"/>
</dbReference>
<dbReference type="AlphaFoldDB" id="A0A4R2RIT0"/>
<accession>A0A4R2RIT0</accession>
<evidence type="ECO:0000256" key="4">
    <source>
        <dbReference type="SAM" id="Coils"/>
    </source>
</evidence>
<dbReference type="InterPro" id="IPR038729">
    <property type="entry name" value="Rad50/SbcC_AAA"/>
</dbReference>
<feature type="coiled-coil region" evidence="4">
    <location>
        <begin position="531"/>
        <end position="565"/>
    </location>
</feature>
<evidence type="ECO:0000313" key="6">
    <source>
        <dbReference type="EMBL" id="TCP63710.1"/>
    </source>
</evidence>
<feature type="coiled-coil region" evidence="4">
    <location>
        <begin position="218"/>
        <end position="259"/>
    </location>
</feature>
<dbReference type="OrthoDB" id="9795626at2"/>
<feature type="coiled-coil region" evidence="4">
    <location>
        <begin position="621"/>
        <end position="673"/>
    </location>
</feature>
<dbReference type="Pfam" id="PF13476">
    <property type="entry name" value="AAA_23"/>
    <property type="match status" value="1"/>
</dbReference>
<protein>
    <recommendedName>
        <fullName evidence="3">Nuclease SbcCD subunit C</fullName>
    </recommendedName>
</protein>
<keyword evidence="4" id="KW-0175">Coiled coil</keyword>
<name>A0A4R2RIT0_9FIRM</name>
<dbReference type="Gene3D" id="3.40.50.300">
    <property type="entry name" value="P-loop containing nucleotide triphosphate hydrolases"/>
    <property type="match status" value="2"/>
</dbReference>
<dbReference type="Proteomes" id="UP000294813">
    <property type="component" value="Unassembled WGS sequence"/>
</dbReference>
<dbReference type="InterPro" id="IPR027417">
    <property type="entry name" value="P-loop_NTPase"/>
</dbReference>